<proteinExistence type="predicted"/>
<evidence type="ECO:0000259" key="5">
    <source>
        <dbReference type="Pfam" id="PF22244"/>
    </source>
</evidence>
<dbReference type="Pfam" id="PF22244">
    <property type="entry name" value="GCE_fung"/>
    <property type="match status" value="1"/>
</dbReference>
<feature type="domain" description="4-O-methyl-glucuronoyl methylesterase-like" evidence="5">
    <location>
        <begin position="242"/>
        <end position="392"/>
    </location>
</feature>
<evidence type="ECO:0000256" key="1">
    <source>
        <dbReference type="ARBA" id="ARBA00022487"/>
    </source>
</evidence>
<dbReference type="SUPFAM" id="SSF53474">
    <property type="entry name" value="alpha/beta-Hydrolases"/>
    <property type="match status" value="1"/>
</dbReference>
<evidence type="ECO:0000313" key="6">
    <source>
        <dbReference type="EMBL" id="GGH47413.1"/>
    </source>
</evidence>
<organism evidence="6 7">
    <name type="scientific">Dyadobacter endophyticus</name>
    <dbReference type="NCBI Taxonomy" id="1749036"/>
    <lineage>
        <taxon>Bacteria</taxon>
        <taxon>Pseudomonadati</taxon>
        <taxon>Bacteroidota</taxon>
        <taxon>Cytophagia</taxon>
        <taxon>Cytophagales</taxon>
        <taxon>Spirosomataceae</taxon>
        <taxon>Dyadobacter</taxon>
    </lineage>
</organism>
<dbReference type="InterPro" id="IPR054579">
    <property type="entry name" value="GCE-like_dom"/>
</dbReference>
<comment type="caution">
    <text evidence="6">The sequence shown here is derived from an EMBL/GenBank/DDBJ whole genome shotgun (WGS) entry which is preliminary data.</text>
</comment>
<dbReference type="EMBL" id="BMIA01000003">
    <property type="protein sequence ID" value="GGH47413.1"/>
    <property type="molecule type" value="Genomic_DNA"/>
</dbReference>
<evidence type="ECO:0000256" key="4">
    <source>
        <dbReference type="SAM" id="SignalP"/>
    </source>
</evidence>
<keyword evidence="3" id="KW-0378">Hydrolase</keyword>
<reference evidence="7" key="1">
    <citation type="journal article" date="2019" name="Int. J. Syst. Evol. Microbiol.">
        <title>The Global Catalogue of Microorganisms (GCM) 10K type strain sequencing project: providing services to taxonomists for standard genome sequencing and annotation.</title>
        <authorList>
            <consortium name="The Broad Institute Genomics Platform"/>
            <consortium name="The Broad Institute Genome Sequencing Center for Infectious Disease"/>
            <person name="Wu L."/>
            <person name="Ma J."/>
        </authorList>
    </citation>
    <scope>NUCLEOTIDE SEQUENCE [LARGE SCALE GENOMIC DNA]</scope>
    <source>
        <strain evidence="7">CGMCC 1.15288</strain>
    </source>
</reference>
<accession>A0ABQ1Z262</accession>
<sequence length="442" mass="49085">MTNPPGRVPNPMRIKFLPALFLFASASAFAQQPAANRPTVVAGFPVNYNEDSVGTYTLPELLKTADRKPVITAKQWTDKRRPELLRLAEENQFGKMPPKPKDLAFHIFDKGTPAFNGKAIRKQVTVYFTKDTSDHKMNLLIYLPAKAAKPAPLLLNISFAAYNQIIDDTGLRVGEIWNKEGQKVKADKPTPFGKLNVEQFLDAGIGFATVYYGDIEPDFKDGLRYGIRKTYLKNGQSEPAANEWGAIAAWGWGLSRAMDYFETDPQIDAKRVALQGASRLGKTVLWAGIHDQRFKMVIASISGEGGAALARRNYGETIRHISDPSRYLYQFAPNYHGWADKVNEMPIDAHILVALMAPRSLLLQTGSTDYWSDPKGEFLSAVAAAPVYHLFGETGPDASATMPAAGDTSLLMNNLGYYMHEGGHTVLPEDWKLFVSYMQKYL</sequence>
<evidence type="ECO:0000256" key="2">
    <source>
        <dbReference type="ARBA" id="ARBA00022729"/>
    </source>
</evidence>
<dbReference type="Proteomes" id="UP000600214">
    <property type="component" value="Unassembled WGS sequence"/>
</dbReference>
<dbReference type="Gene3D" id="3.40.50.1820">
    <property type="entry name" value="alpha/beta hydrolase"/>
    <property type="match status" value="1"/>
</dbReference>
<evidence type="ECO:0000256" key="3">
    <source>
        <dbReference type="ARBA" id="ARBA00022801"/>
    </source>
</evidence>
<keyword evidence="1" id="KW-0719">Serine esterase</keyword>
<keyword evidence="7" id="KW-1185">Reference proteome</keyword>
<keyword evidence="2 4" id="KW-0732">Signal</keyword>
<gene>
    <name evidence="6" type="ORF">GCM10007423_47890</name>
</gene>
<feature type="signal peptide" evidence="4">
    <location>
        <begin position="1"/>
        <end position="30"/>
    </location>
</feature>
<dbReference type="InterPro" id="IPR029058">
    <property type="entry name" value="AB_hydrolase_fold"/>
</dbReference>
<name>A0ABQ1Z262_9BACT</name>
<protein>
    <submittedName>
        <fullName evidence="6">Acetylxylan esterase</fullName>
    </submittedName>
</protein>
<evidence type="ECO:0000313" key="7">
    <source>
        <dbReference type="Proteomes" id="UP000600214"/>
    </source>
</evidence>
<feature type="chain" id="PRO_5046023580" evidence="4">
    <location>
        <begin position="31"/>
        <end position="442"/>
    </location>
</feature>